<feature type="transmembrane region" description="Helical" evidence="1">
    <location>
        <begin position="110"/>
        <end position="128"/>
    </location>
</feature>
<name>A0A0P9D0C2_9BACL</name>
<feature type="transmembrane region" description="Helical" evidence="1">
    <location>
        <begin position="29"/>
        <end position="48"/>
    </location>
</feature>
<keyword evidence="1" id="KW-1133">Transmembrane helix</keyword>
<evidence type="ECO:0000313" key="3">
    <source>
        <dbReference type="Proteomes" id="UP000050482"/>
    </source>
</evidence>
<protein>
    <submittedName>
        <fullName evidence="2">Uncharacterized protein</fullName>
    </submittedName>
</protein>
<sequence>MSVLFQLLCRGHLLWWFQAWGLFTDKLSSLTQFVLMFPFSTVLFLSHIPRKRFHAVLYYLGFVAVYVLMEVFLNLHHEIIYRYNWSFFWSVLIDFCLFAVEWVHAKSWKIAVPISACMIAFLMVWFRVPLDV</sequence>
<proteinExistence type="predicted"/>
<reference evidence="2 3" key="1">
    <citation type="submission" date="2015-09" db="EMBL/GenBank/DDBJ databases">
        <title>Draft genome sequence of Alicyclobacillus ferrooxydans DSM 22381.</title>
        <authorList>
            <person name="Hemp J."/>
        </authorList>
    </citation>
    <scope>NUCLEOTIDE SEQUENCE [LARGE SCALE GENOMIC DNA]</scope>
    <source>
        <strain evidence="2 3">TC-34</strain>
    </source>
</reference>
<dbReference type="AlphaFoldDB" id="A0A0P9D0C2"/>
<dbReference type="PATRIC" id="fig|471514.4.peg.3354"/>
<gene>
    <name evidence="2" type="ORF">AN477_15295</name>
</gene>
<feature type="transmembrane region" description="Helical" evidence="1">
    <location>
        <begin position="85"/>
        <end position="103"/>
    </location>
</feature>
<organism evidence="2 3">
    <name type="scientific">Alicyclobacillus ferrooxydans</name>
    <dbReference type="NCBI Taxonomy" id="471514"/>
    <lineage>
        <taxon>Bacteria</taxon>
        <taxon>Bacillati</taxon>
        <taxon>Bacillota</taxon>
        <taxon>Bacilli</taxon>
        <taxon>Bacillales</taxon>
        <taxon>Alicyclobacillaceae</taxon>
        <taxon>Alicyclobacillus</taxon>
    </lineage>
</organism>
<dbReference type="Proteomes" id="UP000050482">
    <property type="component" value="Unassembled WGS sequence"/>
</dbReference>
<keyword evidence="1" id="KW-0812">Transmembrane</keyword>
<evidence type="ECO:0000256" key="1">
    <source>
        <dbReference type="SAM" id="Phobius"/>
    </source>
</evidence>
<comment type="caution">
    <text evidence="2">The sequence shown here is derived from an EMBL/GenBank/DDBJ whole genome shotgun (WGS) entry which is preliminary data.</text>
</comment>
<keyword evidence="3" id="KW-1185">Reference proteome</keyword>
<feature type="transmembrane region" description="Helical" evidence="1">
    <location>
        <begin position="55"/>
        <end position="73"/>
    </location>
</feature>
<dbReference type="EMBL" id="LJCO01000068">
    <property type="protein sequence ID" value="KPV42910.1"/>
    <property type="molecule type" value="Genomic_DNA"/>
</dbReference>
<accession>A0A0P9D0C2</accession>
<keyword evidence="1" id="KW-0472">Membrane</keyword>
<evidence type="ECO:0000313" key="2">
    <source>
        <dbReference type="EMBL" id="KPV42910.1"/>
    </source>
</evidence>